<dbReference type="Gene3D" id="3.90.1720.10">
    <property type="entry name" value="endopeptidase domain like (from Nostoc punctiforme)"/>
    <property type="match status" value="1"/>
</dbReference>
<evidence type="ECO:0000313" key="8">
    <source>
        <dbReference type="Proteomes" id="UP000239590"/>
    </source>
</evidence>
<sequence length="225" mass="24387">MRFWTFPLLCTLSILLSSCELFRTTTRSKPVSRQTSYRAPASRSTTASRPSYGGSSVSRSYAGASAAASPATPGKYALTKKAEYNPKAVRYDKQLVNDVINTAKSYGGTNYRTGGGTSVGLDCSGLVQVSFKQIGLKLPRTAAEQANVGQSISVSDLRPGDLVFFNTEYKGFGANRINHTGIVTHINGSEGVMFIHASSSRGVIEDNLYNDYWQRGFIKATRLLD</sequence>
<dbReference type="SUPFAM" id="SSF54001">
    <property type="entry name" value="Cysteine proteinases"/>
    <property type="match status" value="1"/>
</dbReference>
<evidence type="ECO:0000256" key="4">
    <source>
        <dbReference type="ARBA" id="ARBA00022807"/>
    </source>
</evidence>
<dbReference type="InterPro" id="IPR051202">
    <property type="entry name" value="Peptidase_C40"/>
</dbReference>
<keyword evidence="3 7" id="KW-0378">Hydrolase</keyword>
<gene>
    <name evidence="7" type="ORF">C5O19_07650</name>
</gene>
<keyword evidence="2" id="KW-0645">Protease</keyword>
<dbReference type="Pfam" id="PF00877">
    <property type="entry name" value="NLPC_P60"/>
    <property type="match status" value="1"/>
</dbReference>
<organism evidence="7 8">
    <name type="scientific">Siphonobacter curvatus</name>
    <dbReference type="NCBI Taxonomy" id="2094562"/>
    <lineage>
        <taxon>Bacteria</taxon>
        <taxon>Pseudomonadati</taxon>
        <taxon>Bacteroidota</taxon>
        <taxon>Cytophagia</taxon>
        <taxon>Cytophagales</taxon>
        <taxon>Cytophagaceae</taxon>
        <taxon>Siphonobacter</taxon>
    </lineage>
</organism>
<evidence type="ECO:0000256" key="3">
    <source>
        <dbReference type="ARBA" id="ARBA00022801"/>
    </source>
</evidence>
<dbReference type="GO" id="GO:0008234">
    <property type="term" value="F:cysteine-type peptidase activity"/>
    <property type="evidence" value="ECO:0007669"/>
    <property type="project" value="UniProtKB-KW"/>
</dbReference>
<feature type="compositionally biased region" description="Polar residues" evidence="5">
    <location>
        <begin position="30"/>
        <end position="46"/>
    </location>
</feature>
<proteinExistence type="inferred from homology"/>
<dbReference type="PROSITE" id="PS51935">
    <property type="entry name" value="NLPC_P60"/>
    <property type="match status" value="1"/>
</dbReference>
<comment type="similarity">
    <text evidence="1">Belongs to the peptidase C40 family.</text>
</comment>
<evidence type="ECO:0000313" key="7">
    <source>
        <dbReference type="EMBL" id="PQA59512.1"/>
    </source>
</evidence>
<protein>
    <submittedName>
        <fullName evidence="7">Glycoside hydrolase</fullName>
    </submittedName>
</protein>
<name>A0A2S7IPA0_9BACT</name>
<dbReference type="AlphaFoldDB" id="A0A2S7IPA0"/>
<accession>A0A2S7IPA0</accession>
<dbReference type="PANTHER" id="PTHR47053">
    <property type="entry name" value="MUREIN DD-ENDOPEPTIDASE MEPH-RELATED"/>
    <property type="match status" value="1"/>
</dbReference>
<keyword evidence="8" id="KW-1185">Reference proteome</keyword>
<dbReference type="EMBL" id="PTRA01000001">
    <property type="protein sequence ID" value="PQA59512.1"/>
    <property type="molecule type" value="Genomic_DNA"/>
</dbReference>
<dbReference type="Proteomes" id="UP000239590">
    <property type="component" value="Unassembled WGS sequence"/>
</dbReference>
<evidence type="ECO:0000256" key="2">
    <source>
        <dbReference type="ARBA" id="ARBA00022670"/>
    </source>
</evidence>
<reference evidence="8" key="1">
    <citation type="submission" date="2018-02" db="EMBL/GenBank/DDBJ databases">
        <title>Genome sequencing of Solimonas sp. HR-BB.</title>
        <authorList>
            <person name="Lee Y."/>
            <person name="Jeon C.O."/>
        </authorList>
    </citation>
    <scope>NUCLEOTIDE SEQUENCE [LARGE SCALE GENOMIC DNA]</scope>
    <source>
        <strain evidence="8">HR-U</strain>
    </source>
</reference>
<evidence type="ECO:0000256" key="5">
    <source>
        <dbReference type="SAM" id="MobiDB-lite"/>
    </source>
</evidence>
<comment type="caution">
    <text evidence="7">The sequence shown here is derived from an EMBL/GenBank/DDBJ whole genome shotgun (WGS) entry which is preliminary data.</text>
</comment>
<feature type="region of interest" description="Disordered" evidence="5">
    <location>
        <begin position="30"/>
        <end position="55"/>
    </location>
</feature>
<evidence type="ECO:0000259" key="6">
    <source>
        <dbReference type="PROSITE" id="PS51935"/>
    </source>
</evidence>
<evidence type="ECO:0000256" key="1">
    <source>
        <dbReference type="ARBA" id="ARBA00007074"/>
    </source>
</evidence>
<dbReference type="PANTHER" id="PTHR47053:SF1">
    <property type="entry name" value="MUREIN DD-ENDOPEPTIDASE MEPH-RELATED"/>
    <property type="match status" value="1"/>
</dbReference>
<feature type="domain" description="NlpC/P60" evidence="6">
    <location>
        <begin position="93"/>
        <end position="224"/>
    </location>
</feature>
<dbReference type="InterPro" id="IPR000064">
    <property type="entry name" value="NLP_P60_dom"/>
</dbReference>
<dbReference type="GO" id="GO:0006508">
    <property type="term" value="P:proteolysis"/>
    <property type="evidence" value="ECO:0007669"/>
    <property type="project" value="UniProtKB-KW"/>
</dbReference>
<dbReference type="OrthoDB" id="9807055at2"/>
<dbReference type="RefSeq" id="WP_104711057.1">
    <property type="nucleotide sequence ID" value="NZ_PTRA01000001.1"/>
</dbReference>
<dbReference type="InterPro" id="IPR038765">
    <property type="entry name" value="Papain-like_cys_pep_sf"/>
</dbReference>
<dbReference type="PROSITE" id="PS51257">
    <property type="entry name" value="PROKAR_LIPOPROTEIN"/>
    <property type="match status" value="1"/>
</dbReference>
<keyword evidence="4" id="KW-0788">Thiol protease</keyword>